<evidence type="ECO:0000256" key="6">
    <source>
        <dbReference type="ARBA" id="ARBA00023136"/>
    </source>
</evidence>
<feature type="transmembrane region" description="Helical" evidence="7">
    <location>
        <begin position="101"/>
        <end position="122"/>
    </location>
</feature>
<feature type="transmembrane region" description="Helical" evidence="7">
    <location>
        <begin position="286"/>
        <end position="312"/>
    </location>
</feature>
<dbReference type="SUPFAM" id="SSF161098">
    <property type="entry name" value="MetI-like"/>
    <property type="match status" value="1"/>
</dbReference>
<keyword evidence="6 7" id="KW-0472">Membrane</keyword>
<comment type="caution">
    <text evidence="9">The sequence shown here is derived from an EMBL/GenBank/DDBJ whole genome shotgun (WGS) entry which is preliminary data.</text>
</comment>
<evidence type="ECO:0000313" key="9">
    <source>
        <dbReference type="EMBL" id="MBB3328505.1"/>
    </source>
</evidence>
<dbReference type="PROSITE" id="PS50928">
    <property type="entry name" value="ABC_TM1"/>
    <property type="match status" value="1"/>
</dbReference>
<organism evidence="9 10">
    <name type="scientific">Microlunatus antarcticus</name>
    <dbReference type="NCBI Taxonomy" id="53388"/>
    <lineage>
        <taxon>Bacteria</taxon>
        <taxon>Bacillati</taxon>
        <taxon>Actinomycetota</taxon>
        <taxon>Actinomycetes</taxon>
        <taxon>Propionibacteriales</taxon>
        <taxon>Propionibacteriaceae</taxon>
        <taxon>Microlunatus</taxon>
    </lineage>
</organism>
<protein>
    <submittedName>
        <fullName evidence="9">Peptide/nickel transport system permease protein</fullName>
    </submittedName>
</protein>
<dbReference type="PANTHER" id="PTHR43163:SF6">
    <property type="entry name" value="DIPEPTIDE TRANSPORT SYSTEM PERMEASE PROTEIN DPPB-RELATED"/>
    <property type="match status" value="1"/>
</dbReference>
<accession>A0A7W5P8F4</accession>
<name>A0A7W5P8F4_9ACTN</name>
<evidence type="ECO:0000256" key="3">
    <source>
        <dbReference type="ARBA" id="ARBA00022475"/>
    </source>
</evidence>
<dbReference type="Gene3D" id="1.10.3720.10">
    <property type="entry name" value="MetI-like"/>
    <property type="match status" value="1"/>
</dbReference>
<evidence type="ECO:0000256" key="4">
    <source>
        <dbReference type="ARBA" id="ARBA00022692"/>
    </source>
</evidence>
<evidence type="ECO:0000256" key="7">
    <source>
        <dbReference type="RuleBase" id="RU363032"/>
    </source>
</evidence>
<comment type="subcellular location">
    <subcellularLocation>
        <location evidence="1 7">Cell membrane</location>
        <topology evidence="1 7">Multi-pass membrane protein</topology>
    </subcellularLocation>
</comment>
<feature type="transmembrane region" description="Helical" evidence="7">
    <location>
        <begin position="134"/>
        <end position="156"/>
    </location>
</feature>
<feature type="transmembrane region" description="Helical" evidence="7">
    <location>
        <begin position="9"/>
        <end position="30"/>
    </location>
</feature>
<dbReference type="EMBL" id="JACHZG010000001">
    <property type="protein sequence ID" value="MBB3328505.1"/>
    <property type="molecule type" value="Genomic_DNA"/>
</dbReference>
<gene>
    <name evidence="9" type="ORF">FHX39_003449</name>
</gene>
<reference evidence="9 10" key="1">
    <citation type="submission" date="2020-08" db="EMBL/GenBank/DDBJ databases">
        <title>Sequencing the genomes of 1000 actinobacteria strains.</title>
        <authorList>
            <person name="Klenk H.-P."/>
        </authorList>
    </citation>
    <scope>NUCLEOTIDE SEQUENCE [LARGE SCALE GENOMIC DNA]</scope>
    <source>
        <strain evidence="9 10">DSM 11053</strain>
    </source>
</reference>
<feature type="transmembrane region" description="Helical" evidence="7">
    <location>
        <begin position="182"/>
        <end position="201"/>
    </location>
</feature>
<evidence type="ECO:0000256" key="5">
    <source>
        <dbReference type="ARBA" id="ARBA00022989"/>
    </source>
</evidence>
<comment type="similarity">
    <text evidence="7">Belongs to the binding-protein-dependent transport system permease family.</text>
</comment>
<dbReference type="InterPro" id="IPR035906">
    <property type="entry name" value="MetI-like_sf"/>
</dbReference>
<proteinExistence type="inferred from homology"/>
<feature type="transmembrane region" description="Helical" evidence="7">
    <location>
        <begin position="244"/>
        <end position="266"/>
    </location>
</feature>
<dbReference type="AlphaFoldDB" id="A0A7W5P8F4"/>
<dbReference type="Proteomes" id="UP000565572">
    <property type="component" value="Unassembled WGS sequence"/>
</dbReference>
<evidence type="ECO:0000256" key="1">
    <source>
        <dbReference type="ARBA" id="ARBA00004651"/>
    </source>
</evidence>
<dbReference type="Pfam" id="PF00528">
    <property type="entry name" value="BPD_transp_1"/>
    <property type="match status" value="1"/>
</dbReference>
<feature type="domain" description="ABC transmembrane type-1" evidence="8">
    <location>
        <begin position="95"/>
        <end position="309"/>
    </location>
</feature>
<dbReference type="RefSeq" id="WP_183340404.1">
    <property type="nucleotide sequence ID" value="NZ_JACHZG010000001.1"/>
</dbReference>
<dbReference type="GO" id="GO:0055085">
    <property type="term" value="P:transmembrane transport"/>
    <property type="evidence" value="ECO:0007669"/>
    <property type="project" value="InterPro"/>
</dbReference>
<keyword evidence="4 7" id="KW-0812">Transmembrane</keyword>
<keyword evidence="10" id="KW-1185">Reference proteome</keyword>
<evidence type="ECO:0000259" key="8">
    <source>
        <dbReference type="PROSITE" id="PS50928"/>
    </source>
</evidence>
<evidence type="ECO:0000256" key="2">
    <source>
        <dbReference type="ARBA" id="ARBA00022448"/>
    </source>
</evidence>
<keyword evidence="3" id="KW-1003">Cell membrane</keyword>
<keyword evidence="5 7" id="KW-1133">Transmembrane helix</keyword>
<dbReference type="GO" id="GO:0005886">
    <property type="term" value="C:plasma membrane"/>
    <property type="evidence" value="ECO:0007669"/>
    <property type="project" value="UniProtKB-SubCell"/>
</dbReference>
<dbReference type="PANTHER" id="PTHR43163">
    <property type="entry name" value="DIPEPTIDE TRANSPORT SYSTEM PERMEASE PROTEIN DPPB-RELATED"/>
    <property type="match status" value="1"/>
</dbReference>
<dbReference type="InterPro" id="IPR045621">
    <property type="entry name" value="BPD_transp_1_N"/>
</dbReference>
<evidence type="ECO:0000313" key="10">
    <source>
        <dbReference type="Proteomes" id="UP000565572"/>
    </source>
</evidence>
<sequence length="319" mass="34944">MARFLVRRVLLGVLVLFLVVTLVFALFYVYPSDVARNLAGRQATPETIALIKARLGLDQPIYVQYGRYIVNLLHGNLGYDYYHSVPVTQIIATALPKTLSIALGASVIWLVLGVLNGVVSAVRPRSVADRTLTVFSLFFYSLPTFVLGLTLLYFFYFKLTLAGITFFPPGGYVALADDPFTWFRSLILPWLTLALVQAALYTRLTRGSLLDVLGEDYIRTARSKGLGERRVVYRHGLRSALTPIVTQFGIDLGVLVGGVVVTESVFGIDGMGYEAVRAINDQNSPVIIGVVIVAAGAVVVANIVVDMLYAVLDPRVRLN</sequence>
<dbReference type="InterPro" id="IPR000515">
    <property type="entry name" value="MetI-like"/>
</dbReference>
<keyword evidence="2 7" id="KW-0813">Transport</keyword>
<dbReference type="Pfam" id="PF19300">
    <property type="entry name" value="BPD_transp_1_N"/>
    <property type="match status" value="1"/>
</dbReference>
<dbReference type="CDD" id="cd06261">
    <property type="entry name" value="TM_PBP2"/>
    <property type="match status" value="1"/>
</dbReference>